<keyword evidence="2" id="KW-1015">Disulfide bond</keyword>
<dbReference type="AlphaFoldDB" id="A0AAP0FW49"/>
<evidence type="ECO:0000313" key="5">
    <source>
        <dbReference type="Proteomes" id="UP001418222"/>
    </source>
</evidence>
<evidence type="ECO:0000256" key="3">
    <source>
        <dbReference type="SAM" id="SignalP"/>
    </source>
</evidence>
<comment type="similarity">
    <text evidence="1">Belongs to the Ole e I family.</text>
</comment>
<organism evidence="4 5">
    <name type="scientific">Platanthera zijinensis</name>
    <dbReference type="NCBI Taxonomy" id="2320716"/>
    <lineage>
        <taxon>Eukaryota</taxon>
        <taxon>Viridiplantae</taxon>
        <taxon>Streptophyta</taxon>
        <taxon>Embryophyta</taxon>
        <taxon>Tracheophyta</taxon>
        <taxon>Spermatophyta</taxon>
        <taxon>Magnoliopsida</taxon>
        <taxon>Liliopsida</taxon>
        <taxon>Asparagales</taxon>
        <taxon>Orchidaceae</taxon>
        <taxon>Orchidoideae</taxon>
        <taxon>Orchideae</taxon>
        <taxon>Orchidinae</taxon>
        <taxon>Platanthera</taxon>
    </lineage>
</organism>
<gene>
    <name evidence="4" type="primary">MGS1</name>
    <name evidence="4" type="ORF">KSP39_PZI021625</name>
</gene>
<evidence type="ECO:0000313" key="4">
    <source>
        <dbReference type="EMBL" id="KAK8919110.1"/>
    </source>
</evidence>
<evidence type="ECO:0000256" key="2">
    <source>
        <dbReference type="ARBA" id="ARBA00023157"/>
    </source>
</evidence>
<sequence length="164" mass="17767">MALEVEFIATLFLFSSIALAASVASTPTFSIVGRVYCDTCRAGFETNVTEYISGANVKIECTHFVTGKVEHTSFGVTDSAGNYKIDVADDHGEEICEVVLVDSPVTDCKEIKHGRDRAQIVLTLEAGMSTNARLANSLGFLKSEPLPVCEKLIKEFYGLGEEAY</sequence>
<keyword evidence="3" id="KW-0732">Signal</keyword>
<dbReference type="Pfam" id="PF01190">
    <property type="entry name" value="Pollen_Ole_e_1"/>
    <property type="match status" value="1"/>
</dbReference>
<feature type="signal peptide" evidence="3">
    <location>
        <begin position="1"/>
        <end position="20"/>
    </location>
</feature>
<reference evidence="4 5" key="1">
    <citation type="journal article" date="2022" name="Nat. Plants">
        <title>Genomes of leafy and leafless Platanthera orchids illuminate the evolution of mycoheterotrophy.</title>
        <authorList>
            <person name="Li M.H."/>
            <person name="Liu K.W."/>
            <person name="Li Z."/>
            <person name="Lu H.C."/>
            <person name="Ye Q.L."/>
            <person name="Zhang D."/>
            <person name="Wang J.Y."/>
            <person name="Li Y.F."/>
            <person name="Zhong Z.M."/>
            <person name="Liu X."/>
            <person name="Yu X."/>
            <person name="Liu D.K."/>
            <person name="Tu X.D."/>
            <person name="Liu B."/>
            <person name="Hao Y."/>
            <person name="Liao X.Y."/>
            <person name="Jiang Y.T."/>
            <person name="Sun W.H."/>
            <person name="Chen J."/>
            <person name="Chen Y.Q."/>
            <person name="Ai Y."/>
            <person name="Zhai J.W."/>
            <person name="Wu S.S."/>
            <person name="Zhou Z."/>
            <person name="Hsiao Y.Y."/>
            <person name="Wu W.L."/>
            <person name="Chen Y.Y."/>
            <person name="Lin Y.F."/>
            <person name="Hsu J.L."/>
            <person name="Li C.Y."/>
            <person name="Wang Z.W."/>
            <person name="Zhao X."/>
            <person name="Zhong W.Y."/>
            <person name="Ma X.K."/>
            <person name="Ma L."/>
            <person name="Huang J."/>
            <person name="Chen G.Z."/>
            <person name="Huang M.Z."/>
            <person name="Huang L."/>
            <person name="Peng D.H."/>
            <person name="Luo Y.B."/>
            <person name="Zou S.Q."/>
            <person name="Chen S.P."/>
            <person name="Lan S."/>
            <person name="Tsai W.C."/>
            <person name="Van de Peer Y."/>
            <person name="Liu Z.J."/>
        </authorList>
    </citation>
    <scope>NUCLEOTIDE SEQUENCE [LARGE SCALE GENOMIC DNA]</scope>
    <source>
        <strain evidence="4">Lor287</strain>
    </source>
</reference>
<accession>A0AAP0FW49</accession>
<dbReference type="PANTHER" id="PTHR31614:SF34">
    <property type="entry name" value="POLLEN-SPECIFIC PROTEIN C13"/>
    <property type="match status" value="1"/>
</dbReference>
<name>A0AAP0FW49_9ASPA</name>
<proteinExistence type="inferred from homology"/>
<dbReference type="EMBL" id="JBBWWQ010000019">
    <property type="protein sequence ID" value="KAK8919110.1"/>
    <property type="molecule type" value="Genomic_DNA"/>
</dbReference>
<protein>
    <submittedName>
        <fullName evidence="4">Pollen-specific protein C13</fullName>
    </submittedName>
</protein>
<comment type="caution">
    <text evidence="4">The sequence shown here is derived from an EMBL/GenBank/DDBJ whole genome shotgun (WGS) entry which is preliminary data.</text>
</comment>
<feature type="chain" id="PRO_5042982581" evidence="3">
    <location>
        <begin position="21"/>
        <end position="164"/>
    </location>
</feature>
<keyword evidence="5" id="KW-1185">Reference proteome</keyword>
<evidence type="ECO:0000256" key="1">
    <source>
        <dbReference type="ARBA" id="ARBA00010049"/>
    </source>
</evidence>
<dbReference type="Proteomes" id="UP001418222">
    <property type="component" value="Unassembled WGS sequence"/>
</dbReference>
<dbReference type="PANTHER" id="PTHR31614">
    <property type="entry name" value="PROTEIN DOWNSTREAM OF FLC-RELATED"/>
    <property type="match status" value="1"/>
</dbReference>
<dbReference type="InterPro" id="IPR006041">
    <property type="entry name" value="Pollen_Ole_e1_allergen"/>
</dbReference>